<name>A0AAD4KZF7_9EURO</name>
<sequence length="465" mass="52954">MNTHYYPFDPEMMPQVDSFSENEDRQHLLGHKSSQTLPGSITKTNQPSPILKKKATRGQNNKNSTERYIRLADGGHRHCLYHSTSDGHDSIICYDGIVISRTERWKDPDMHFPFMSTFRWLDRVAHKYHSNKEKPKSTRDDSTNCVSPSLLSEKYIYHGDILYSNSSSKVRLIQKRGAKCEINTTENGNKNLYAVKIFTRQGRQQSTKRYLRNLTAEFCISHSLHHPNVVETLDLLQTTTAGNEFCQVMEFCEGGNLFCLLKKVTKLEDDGEADCFFKQLLHGVDYLHSVGVTHRNLKPENLLLTRNGVLKISDFGCAECFKLPWQKAKVTSQEDTDQNLNAYLGGVLGTVPYIAPEVFTDKRFDPMAVDMWSVGIIYFAMRTGRWPWRIAHEGDGLYHKYAKSYGSEERSVIELVLGGSEARQNTICAMLHTKPKSRLTASQALQTDWMRGVSVCEGYSQSAPL</sequence>
<dbReference type="Pfam" id="PF00069">
    <property type="entry name" value="Pkinase"/>
    <property type="match status" value="1"/>
</dbReference>
<organism evidence="7 8">
    <name type="scientific">Talaromyces proteolyticus</name>
    <dbReference type="NCBI Taxonomy" id="1131652"/>
    <lineage>
        <taxon>Eukaryota</taxon>
        <taxon>Fungi</taxon>
        <taxon>Dikarya</taxon>
        <taxon>Ascomycota</taxon>
        <taxon>Pezizomycotina</taxon>
        <taxon>Eurotiomycetes</taxon>
        <taxon>Eurotiomycetidae</taxon>
        <taxon>Eurotiales</taxon>
        <taxon>Trichocomaceae</taxon>
        <taxon>Talaromyces</taxon>
        <taxon>Talaromyces sect. Bacilispori</taxon>
    </lineage>
</organism>
<keyword evidence="3" id="KW-0547">Nucleotide-binding</keyword>
<dbReference type="GO" id="GO:0005524">
    <property type="term" value="F:ATP binding"/>
    <property type="evidence" value="ECO:0007669"/>
    <property type="project" value="UniProtKB-KW"/>
</dbReference>
<proteinExistence type="predicted"/>
<evidence type="ECO:0000256" key="2">
    <source>
        <dbReference type="ARBA" id="ARBA00022679"/>
    </source>
</evidence>
<comment type="caution">
    <text evidence="7">The sequence shown here is derived from an EMBL/GenBank/DDBJ whole genome shotgun (WGS) entry which is preliminary data.</text>
</comment>
<keyword evidence="5" id="KW-0067">ATP-binding</keyword>
<feature type="domain" description="Protein kinase" evidence="6">
    <location>
        <begin position="156"/>
        <end position="450"/>
    </location>
</feature>
<keyword evidence="4 7" id="KW-0418">Kinase</keyword>
<dbReference type="GO" id="GO:0004674">
    <property type="term" value="F:protein serine/threonine kinase activity"/>
    <property type="evidence" value="ECO:0007669"/>
    <property type="project" value="UniProtKB-KW"/>
</dbReference>
<dbReference type="EMBL" id="JAJTJA010000004">
    <property type="protein sequence ID" value="KAH8700931.1"/>
    <property type="molecule type" value="Genomic_DNA"/>
</dbReference>
<reference evidence="7" key="1">
    <citation type="submission" date="2021-12" db="EMBL/GenBank/DDBJ databases">
        <title>Convergent genome expansion in fungi linked to evolution of root-endophyte symbiosis.</title>
        <authorList>
            <consortium name="DOE Joint Genome Institute"/>
            <person name="Ke Y.-H."/>
            <person name="Bonito G."/>
            <person name="Liao H.-L."/>
            <person name="Looney B."/>
            <person name="Rojas-Flechas A."/>
            <person name="Nash J."/>
            <person name="Hameed K."/>
            <person name="Schadt C."/>
            <person name="Martin F."/>
            <person name="Crous P.W."/>
            <person name="Miettinen O."/>
            <person name="Magnuson J.K."/>
            <person name="Labbe J."/>
            <person name="Jacobson D."/>
            <person name="Doktycz M.J."/>
            <person name="Veneault-Fourrey C."/>
            <person name="Kuo A."/>
            <person name="Mondo S."/>
            <person name="Calhoun S."/>
            <person name="Riley R."/>
            <person name="Ohm R."/>
            <person name="LaButti K."/>
            <person name="Andreopoulos B."/>
            <person name="Pangilinan J."/>
            <person name="Nolan M."/>
            <person name="Tritt A."/>
            <person name="Clum A."/>
            <person name="Lipzen A."/>
            <person name="Daum C."/>
            <person name="Barry K."/>
            <person name="Grigoriev I.V."/>
            <person name="Vilgalys R."/>
        </authorList>
    </citation>
    <scope>NUCLEOTIDE SEQUENCE</scope>
    <source>
        <strain evidence="7">PMI_201</strain>
    </source>
</reference>
<protein>
    <submittedName>
        <fullName evidence="7">Kinase-like domain-containing protein</fullName>
    </submittedName>
</protein>
<evidence type="ECO:0000256" key="5">
    <source>
        <dbReference type="ARBA" id="ARBA00022840"/>
    </source>
</evidence>
<gene>
    <name evidence="7" type="ORF">BGW36DRAFT_317177</name>
</gene>
<evidence type="ECO:0000256" key="4">
    <source>
        <dbReference type="ARBA" id="ARBA00022777"/>
    </source>
</evidence>
<keyword evidence="8" id="KW-1185">Reference proteome</keyword>
<accession>A0AAD4KZF7</accession>
<evidence type="ECO:0000259" key="6">
    <source>
        <dbReference type="PROSITE" id="PS50011"/>
    </source>
</evidence>
<dbReference type="InterPro" id="IPR011009">
    <property type="entry name" value="Kinase-like_dom_sf"/>
</dbReference>
<dbReference type="PANTHER" id="PTHR24345:SF0">
    <property type="entry name" value="CELL CYCLE SERINE_THREONINE-PROTEIN KINASE CDC5_MSD2"/>
    <property type="match status" value="1"/>
</dbReference>
<dbReference type="Gene3D" id="1.10.510.10">
    <property type="entry name" value="Transferase(Phosphotransferase) domain 1"/>
    <property type="match status" value="1"/>
</dbReference>
<dbReference type="SUPFAM" id="SSF56112">
    <property type="entry name" value="Protein kinase-like (PK-like)"/>
    <property type="match status" value="1"/>
</dbReference>
<dbReference type="AlphaFoldDB" id="A0AAD4KZF7"/>
<dbReference type="Proteomes" id="UP001201262">
    <property type="component" value="Unassembled WGS sequence"/>
</dbReference>
<keyword evidence="2" id="KW-0808">Transferase</keyword>
<dbReference type="GO" id="GO:0005634">
    <property type="term" value="C:nucleus"/>
    <property type="evidence" value="ECO:0007669"/>
    <property type="project" value="TreeGrafter"/>
</dbReference>
<evidence type="ECO:0000313" key="8">
    <source>
        <dbReference type="Proteomes" id="UP001201262"/>
    </source>
</evidence>
<evidence type="ECO:0000313" key="7">
    <source>
        <dbReference type="EMBL" id="KAH8700931.1"/>
    </source>
</evidence>
<dbReference type="PANTHER" id="PTHR24345">
    <property type="entry name" value="SERINE/THREONINE-PROTEIN KINASE PLK"/>
    <property type="match status" value="1"/>
</dbReference>
<dbReference type="PROSITE" id="PS50011">
    <property type="entry name" value="PROTEIN_KINASE_DOM"/>
    <property type="match status" value="1"/>
</dbReference>
<dbReference type="RefSeq" id="XP_046074637.1">
    <property type="nucleotide sequence ID" value="XM_046212577.1"/>
</dbReference>
<dbReference type="GeneID" id="70242864"/>
<evidence type="ECO:0000256" key="1">
    <source>
        <dbReference type="ARBA" id="ARBA00022527"/>
    </source>
</evidence>
<evidence type="ECO:0000256" key="3">
    <source>
        <dbReference type="ARBA" id="ARBA00022741"/>
    </source>
</evidence>
<keyword evidence="1" id="KW-0723">Serine/threonine-protein kinase</keyword>
<dbReference type="InterPro" id="IPR000719">
    <property type="entry name" value="Prot_kinase_dom"/>
</dbReference>